<accession>A0A939HKW2</accession>
<evidence type="ECO:0000313" key="2">
    <source>
        <dbReference type="Proteomes" id="UP000664164"/>
    </source>
</evidence>
<proteinExistence type="predicted"/>
<dbReference type="AlphaFoldDB" id="A0A939HKW2"/>
<organism evidence="1 2">
    <name type="scientific">Arthrobacter cavernae</name>
    <dbReference type="NCBI Taxonomy" id="2817681"/>
    <lineage>
        <taxon>Bacteria</taxon>
        <taxon>Bacillati</taxon>
        <taxon>Actinomycetota</taxon>
        <taxon>Actinomycetes</taxon>
        <taxon>Micrococcales</taxon>
        <taxon>Micrococcaceae</taxon>
        <taxon>Arthrobacter</taxon>
    </lineage>
</organism>
<keyword evidence="2" id="KW-1185">Reference proteome</keyword>
<reference evidence="1" key="1">
    <citation type="submission" date="2021-03" db="EMBL/GenBank/DDBJ databases">
        <title>A new species, PO-11, isolated from a karst cave deposit.</title>
        <authorList>
            <person name="Zhaoxiaoyong W."/>
        </authorList>
    </citation>
    <scope>NUCLEOTIDE SEQUENCE</scope>
    <source>
        <strain evidence="1">PO-11</strain>
    </source>
</reference>
<dbReference type="RefSeq" id="WP_207617823.1">
    <property type="nucleotide sequence ID" value="NZ_JAFNLL010000068.1"/>
</dbReference>
<dbReference type="EMBL" id="JAFNLL010000068">
    <property type="protein sequence ID" value="MBO1269902.1"/>
    <property type="molecule type" value="Genomic_DNA"/>
</dbReference>
<name>A0A939HKW2_9MICC</name>
<comment type="caution">
    <text evidence="1">The sequence shown here is derived from an EMBL/GenBank/DDBJ whole genome shotgun (WGS) entry which is preliminary data.</text>
</comment>
<protein>
    <submittedName>
        <fullName evidence="1">Uncharacterized protein</fullName>
    </submittedName>
</protein>
<evidence type="ECO:0000313" key="1">
    <source>
        <dbReference type="EMBL" id="MBO1269902.1"/>
    </source>
</evidence>
<gene>
    <name evidence="1" type="ORF">J1902_18395</name>
</gene>
<dbReference type="Proteomes" id="UP000664164">
    <property type="component" value="Unassembled WGS sequence"/>
</dbReference>
<sequence length="74" mass="7982">MTTTRPAWTLTEATEHFPIDINAFGQGPEADPALVVAKVCWSCLPEQAWPCKTALEQATVDNGLTPGHDKGQAF</sequence>